<proteinExistence type="predicted"/>
<sequence>MAQLVFRLKNVPDEEADDIRGLLNEHEIEFYETSAGRWQISMAGIWVRDKTQAQQAKVLIAEDQAQRAARAQQITTRDWLAGFITHARQNPVEFVFTVVAVLLVLSLSVIPFYIGKQLAS</sequence>
<feature type="transmembrane region" description="Helical" evidence="1">
    <location>
        <begin position="94"/>
        <end position="114"/>
    </location>
</feature>
<organism evidence="2 3">
    <name type="scientific">Marinomonas fungiae</name>
    <dbReference type="NCBI Taxonomy" id="1137284"/>
    <lineage>
        <taxon>Bacteria</taxon>
        <taxon>Pseudomonadati</taxon>
        <taxon>Pseudomonadota</taxon>
        <taxon>Gammaproteobacteria</taxon>
        <taxon>Oceanospirillales</taxon>
        <taxon>Oceanospirillaceae</taxon>
        <taxon>Marinomonas</taxon>
    </lineage>
</organism>
<dbReference type="OrthoDB" id="5569385at2"/>
<protein>
    <recommendedName>
        <fullName evidence="4">DUF2007 domain-containing protein</fullName>
    </recommendedName>
</protein>
<keyword evidence="1" id="KW-0812">Transmembrane</keyword>
<gene>
    <name evidence="2" type="ORF">Ga0061065_11622</name>
</gene>
<dbReference type="STRING" id="1137284.GCA_001418205_03453"/>
<evidence type="ECO:0000256" key="1">
    <source>
        <dbReference type="SAM" id="Phobius"/>
    </source>
</evidence>
<dbReference type="EMBL" id="CYHG01000016">
    <property type="protein sequence ID" value="CUB06210.1"/>
    <property type="molecule type" value="Genomic_DNA"/>
</dbReference>
<reference evidence="3" key="1">
    <citation type="submission" date="2015-08" db="EMBL/GenBank/DDBJ databases">
        <authorList>
            <person name="Varghese N."/>
        </authorList>
    </citation>
    <scope>NUCLEOTIDE SEQUENCE [LARGE SCALE GENOMIC DNA]</scope>
    <source>
        <strain evidence="3">JCM 18476</strain>
    </source>
</reference>
<evidence type="ECO:0008006" key="4">
    <source>
        <dbReference type="Google" id="ProtNLM"/>
    </source>
</evidence>
<keyword evidence="3" id="KW-1185">Reference proteome</keyword>
<keyword evidence="1" id="KW-1133">Transmembrane helix</keyword>
<keyword evidence="1" id="KW-0472">Membrane</keyword>
<dbReference type="Proteomes" id="UP000182769">
    <property type="component" value="Unassembled WGS sequence"/>
</dbReference>
<evidence type="ECO:0000313" key="2">
    <source>
        <dbReference type="EMBL" id="CUB06210.1"/>
    </source>
</evidence>
<accession>A0A0K6ISX7</accession>
<dbReference type="Pfam" id="PF19661">
    <property type="entry name" value="DUF6164"/>
    <property type="match status" value="1"/>
</dbReference>
<evidence type="ECO:0000313" key="3">
    <source>
        <dbReference type="Proteomes" id="UP000182769"/>
    </source>
</evidence>
<dbReference type="RefSeq" id="WP_055464466.1">
    <property type="nucleotide sequence ID" value="NZ_CYHG01000016.1"/>
</dbReference>
<dbReference type="InterPro" id="IPR046162">
    <property type="entry name" value="DUF6164"/>
</dbReference>
<dbReference type="AlphaFoldDB" id="A0A0K6ISX7"/>
<name>A0A0K6ISX7_9GAMM</name>